<protein>
    <submittedName>
        <fullName evidence="1">Uncharacterized protein</fullName>
    </submittedName>
</protein>
<proteinExistence type="predicted"/>
<sequence length="156" mass="18237">MEMKDIKLQVSQALADKGQYEQALLVLETAECVMALWTKGNIYLAIAQQVSKSFLFKHYPNDHIKTKHRHYLDEAYNHLYLAALRLPSADSETREYLNKYIWNLISDVQVQLINARSPAPVDPSEKDFYNEHEEYIYQQKTDTLVNQLNDWNLSNA</sequence>
<keyword evidence="2" id="KW-1185">Reference proteome</keyword>
<accession>A0ACC2P9Z3</accession>
<reference evidence="1" key="1">
    <citation type="submission" date="2023-04" db="EMBL/GenBank/DDBJ databases">
        <title>A chromosome-level genome assembly of the parasitoid wasp Eretmocerus hayati.</title>
        <authorList>
            <person name="Zhong Y."/>
            <person name="Liu S."/>
            <person name="Liu Y."/>
        </authorList>
    </citation>
    <scope>NUCLEOTIDE SEQUENCE</scope>
    <source>
        <strain evidence="1">ZJU_SS_LIU_2023</strain>
    </source>
</reference>
<name>A0ACC2P9Z3_9HYME</name>
<dbReference type="EMBL" id="CM056742">
    <property type="protein sequence ID" value="KAJ8679923.1"/>
    <property type="molecule type" value="Genomic_DNA"/>
</dbReference>
<organism evidence="1 2">
    <name type="scientific">Eretmocerus hayati</name>
    <dbReference type="NCBI Taxonomy" id="131215"/>
    <lineage>
        <taxon>Eukaryota</taxon>
        <taxon>Metazoa</taxon>
        <taxon>Ecdysozoa</taxon>
        <taxon>Arthropoda</taxon>
        <taxon>Hexapoda</taxon>
        <taxon>Insecta</taxon>
        <taxon>Pterygota</taxon>
        <taxon>Neoptera</taxon>
        <taxon>Endopterygota</taxon>
        <taxon>Hymenoptera</taxon>
        <taxon>Apocrita</taxon>
        <taxon>Proctotrupomorpha</taxon>
        <taxon>Chalcidoidea</taxon>
        <taxon>Aphelinidae</taxon>
        <taxon>Aphelininae</taxon>
        <taxon>Eretmocerus</taxon>
    </lineage>
</organism>
<dbReference type="Proteomes" id="UP001239111">
    <property type="component" value="Chromosome 2"/>
</dbReference>
<evidence type="ECO:0000313" key="2">
    <source>
        <dbReference type="Proteomes" id="UP001239111"/>
    </source>
</evidence>
<gene>
    <name evidence="1" type="ORF">QAD02_015710</name>
</gene>
<comment type="caution">
    <text evidence="1">The sequence shown here is derived from an EMBL/GenBank/DDBJ whole genome shotgun (WGS) entry which is preliminary data.</text>
</comment>
<evidence type="ECO:0000313" key="1">
    <source>
        <dbReference type="EMBL" id="KAJ8679923.1"/>
    </source>
</evidence>